<protein>
    <submittedName>
        <fullName evidence="3">Superoxide dismutase</fullName>
    </submittedName>
</protein>
<comment type="function">
    <text evidence="1">Component of the mitochondrial ribosome (mitoribosome), a dedicated translation machinery responsible for the synthesis of mitochondrial genome-encoded proteins, including at least some of the essential transmembrane subunits of the mitochondrial respiratory chain. The mitoribosomes are attached to the mitochondrial inner membrane and translation products are cotranslationally integrated into the membrane.</text>
</comment>
<dbReference type="STRING" id="1408157.A0A1J7K030"/>
<dbReference type="PANTHER" id="PTHR43595">
    <property type="entry name" value="37S RIBOSOMAL PROTEIN S26, MITOCHONDRIAL"/>
    <property type="match status" value="1"/>
</dbReference>
<dbReference type="SUPFAM" id="SSF46609">
    <property type="entry name" value="Fe,Mn superoxide dismutase (SOD), N-terminal domain"/>
    <property type="match status" value="1"/>
</dbReference>
<dbReference type="InterPro" id="IPR036324">
    <property type="entry name" value="Mn/Fe_SOD_N_sf"/>
</dbReference>
<dbReference type="Proteomes" id="UP000182658">
    <property type="component" value="Unassembled WGS sequence"/>
</dbReference>
<dbReference type="Gene3D" id="3.55.40.20">
    <property type="entry name" value="Iron/manganese superoxide dismutase, C-terminal domain"/>
    <property type="match status" value="1"/>
</dbReference>
<dbReference type="Pfam" id="PF02777">
    <property type="entry name" value="Sod_Fe_C"/>
    <property type="match status" value="2"/>
</dbReference>
<dbReference type="AlphaFoldDB" id="A0A1J7K030"/>
<dbReference type="OrthoDB" id="275227at2759"/>
<feature type="domain" description="Manganese/iron superoxide dismutase C-terminal" evidence="2">
    <location>
        <begin position="239"/>
        <end position="283"/>
    </location>
</feature>
<evidence type="ECO:0000313" key="4">
    <source>
        <dbReference type="Proteomes" id="UP000182658"/>
    </source>
</evidence>
<gene>
    <name evidence="3" type="ORF">CONLIGDRAFT_608163</name>
</gene>
<evidence type="ECO:0000256" key="1">
    <source>
        <dbReference type="ARBA" id="ARBA00037226"/>
    </source>
</evidence>
<dbReference type="GO" id="GO:0046872">
    <property type="term" value="F:metal ion binding"/>
    <property type="evidence" value="ECO:0007669"/>
    <property type="project" value="InterPro"/>
</dbReference>
<dbReference type="GO" id="GO:0004784">
    <property type="term" value="F:superoxide dismutase activity"/>
    <property type="evidence" value="ECO:0007669"/>
    <property type="project" value="InterPro"/>
</dbReference>
<reference evidence="3 4" key="1">
    <citation type="submission" date="2016-10" db="EMBL/GenBank/DDBJ databases">
        <title>Draft genome sequence of Coniochaeta ligniaria NRRL30616, a lignocellulolytic fungus for bioabatement of inhibitors in plant biomass hydrolysates.</title>
        <authorList>
            <consortium name="DOE Joint Genome Institute"/>
            <person name="Jimenez D.J."/>
            <person name="Hector R.E."/>
            <person name="Riley R."/>
            <person name="Sun H."/>
            <person name="Grigoriev I.V."/>
            <person name="Van Elsas J.D."/>
            <person name="Nichols N.N."/>
        </authorList>
    </citation>
    <scope>NUCLEOTIDE SEQUENCE [LARGE SCALE GENOMIC DNA]</scope>
    <source>
        <strain evidence="3 4">NRRL 30616</strain>
    </source>
</reference>
<dbReference type="PANTHER" id="PTHR43595:SF2">
    <property type="entry name" value="SMALL RIBOSOMAL SUBUNIT PROTEIN MS42"/>
    <property type="match status" value="1"/>
</dbReference>
<dbReference type="EMBL" id="KV875093">
    <property type="protein sequence ID" value="OIW35060.1"/>
    <property type="molecule type" value="Genomic_DNA"/>
</dbReference>
<proteinExistence type="predicted"/>
<name>A0A1J7K030_9PEZI</name>
<dbReference type="InParanoid" id="A0A1J7K030"/>
<dbReference type="InterPro" id="IPR036314">
    <property type="entry name" value="SOD_C_sf"/>
</dbReference>
<evidence type="ECO:0000259" key="2">
    <source>
        <dbReference type="Pfam" id="PF02777"/>
    </source>
</evidence>
<keyword evidence="4" id="KW-1185">Reference proteome</keyword>
<sequence length="295" mass="32769">MLRPRLRIPRLSQVVRPAASAPSLNRRSIHHIPPLSHDFSAGVPGLLSAGGFDMAWNQYMALMMEKLNNLTANDEKQQTDILNVILKTARDPAEARTFNVASAAHNNHWFFRRLTPNPGPMPADLKAALEESFSSIESLRREFVNIAEGMFGPGFIWLVKLDPRHAPGQANPFRLVTTYLAGSPYAGAHWRRQGVDRNTVAGDHEKAGPLGGGSWPEFKRGQVDREVRRENVGPGGITVQPLLCLNTWEHVWLMDYGMGVGGVGGKLNFVENWWNVIDWEGVASDANIKRPALQQ</sequence>
<dbReference type="InterPro" id="IPR019832">
    <property type="entry name" value="Mn/Fe_SOD_C"/>
</dbReference>
<dbReference type="GO" id="GO:0005737">
    <property type="term" value="C:cytoplasm"/>
    <property type="evidence" value="ECO:0007669"/>
    <property type="project" value="TreeGrafter"/>
</dbReference>
<evidence type="ECO:0000313" key="3">
    <source>
        <dbReference type="EMBL" id="OIW35060.1"/>
    </source>
</evidence>
<organism evidence="3 4">
    <name type="scientific">Coniochaeta ligniaria NRRL 30616</name>
    <dbReference type="NCBI Taxonomy" id="1408157"/>
    <lineage>
        <taxon>Eukaryota</taxon>
        <taxon>Fungi</taxon>
        <taxon>Dikarya</taxon>
        <taxon>Ascomycota</taxon>
        <taxon>Pezizomycotina</taxon>
        <taxon>Sordariomycetes</taxon>
        <taxon>Sordariomycetidae</taxon>
        <taxon>Coniochaetales</taxon>
        <taxon>Coniochaetaceae</taxon>
        <taxon>Coniochaeta</taxon>
    </lineage>
</organism>
<feature type="domain" description="Manganese/iron superoxide dismutase C-terminal" evidence="2">
    <location>
        <begin position="124"/>
        <end position="160"/>
    </location>
</feature>
<dbReference type="SUPFAM" id="SSF54719">
    <property type="entry name" value="Fe,Mn superoxide dismutase (SOD), C-terminal domain"/>
    <property type="match status" value="1"/>
</dbReference>
<dbReference type="FunCoup" id="A0A1J7K030">
    <property type="interactions" value="108"/>
</dbReference>
<accession>A0A1J7K030</accession>